<keyword evidence="2" id="KW-0963">Cytoplasm</keyword>
<accession>A0A5E4NQM4</accession>
<gene>
    <name evidence="11" type="ORF">CINCED_3A007876</name>
</gene>
<evidence type="ECO:0000256" key="9">
    <source>
        <dbReference type="ARBA" id="ARBA00023662"/>
    </source>
</evidence>
<evidence type="ECO:0000313" key="12">
    <source>
        <dbReference type="Proteomes" id="UP000325440"/>
    </source>
</evidence>
<dbReference type="Proteomes" id="UP000325440">
    <property type="component" value="Unassembled WGS sequence"/>
</dbReference>
<dbReference type="InterPro" id="IPR015943">
    <property type="entry name" value="WD40/YVTN_repeat-like_dom_sf"/>
</dbReference>
<organism evidence="11 12">
    <name type="scientific">Cinara cedri</name>
    <dbReference type="NCBI Taxonomy" id="506608"/>
    <lineage>
        <taxon>Eukaryota</taxon>
        <taxon>Metazoa</taxon>
        <taxon>Ecdysozoa</taxon>
        <taxon>Arthropoda</taxon>
        <taxon>Hexapoda</taxon>
        <taxon>Insecta</taxon>
        <taxon>Pterygota</taxon>
        <taxon>Neoptera</taxon>
        <taxon>Paraneoptera</taxon>
        <taxon>Hemiptera</taxon>
        <taxon>Sternorrhyncha</taxon>
        <taxon>Aphidomorpha</taxon>
        <taxon>Aphidoidea</taxon>
        <taxon>Aphididae</taxon>
        <taxon>Lachninae</taxon>
        <taxon>Cinara</taxon>
    </lineage>
</organism>
<evidence type="ECO:0000256" key="3">
    <source>
        <dbReference type="ARBA" id="ARBA00022574"/>
    </source>
</evidence>
<dbReference type="Gene3D" id="2.130.10.10">
    <property type="entry name" value="YVTN repeat-like/Quinoprotein amine dehydrogenase"/>
    <property type="match status" value="1"/>
</dbReference>
<evidence type="ECO:0000256" key="7">
    <source>
        <dbReference type="ARBA" id="ARBA00023273"/>
    </source>
</evidence>
<dbReference type="GO" id="GO:0003341">
    <property type="term" value="P:cilium movement"/>
    <property type="evidence" value="ECO:0007669"/>
    <property type="project" value="UniProtKB-ARBA"/>
</dbReference>
<reference evidence="11 12" key="1">
    <citation type="submission" date="2019-08" db="EMBL/GenBank/DDBJ databases">
        <authorList>
            <person name="Alioto T."/>
            <person name="Alioto T."/>
            <person name="Gomez Garrido J."/>
        </authorList>
    </citation>
    <scope>NUCLEOTIDE SEQUENCE [LARGE SCALE GENOMIC DNA]</scope>
</reference>
<keyword evidence="6" id="KW-0206">Cytoskeleton</keyword>
<dbReference type="OrthoDB" id="6612087at2759"/>
<dbReference type="InterPro" id="IPR036322">
    <property type="entry name" value="WD40_repeat_dom_sf"/>
</dbReference>
<dbReference type="PANTHER" id="PTHR14885:SF1">
    <property type="entry name" value="CILIA- AND FLAGELLA-ASSOCIATED PROTEIN 43"/>
    <property type="match status" value="1"/>
</dbReference>
<feature type="coiled-coil region" evidence="10">
    <location>
        <begin position="1323"/>
        <end position="1350"/>
    </location>
</feature>
<keyword evidence="12" id="KW-1185">Reference proteome</keyword>
<dbReference type="GO" id="GO:0060271">
    <property type="term" value="P:cilium assembly"/>
    <property type="evidence" value="ECO:0007669"/>
    <property type="project" value="TreeGrafter"/>
</dbReference>
<sequence>METLKGHTDNGITCVASKCTLARWSKPRIVRKLMFASKDVLLIQIGKTLVFHNVRTGEDVLVVVGNDSTPSDVNLPLDSVGFVSCGPDNILALAEHPPLAKVAICKYPDLEVLATLVDSSSSAAYKSITLLGFEYLIGLRDYPMFDLIVWAWRVQEKLIVVDTGFIQQNQSLQILLSTGREIYLSQTERDVKCKLQLWTLFVSCKTVYAKNTLVGLQDDSNVGSGCWTSSGWFIFCDLSRNAVYRTQPCAPNPEMCIEYTRNDSEQTPALVCSIGHNRQGFVLYTSNELRWFKDTKGVFTEMWKIVVNHRLQCIVAGENDVYGWTEEGFLLELTKKKENVLKIYGTSIEYFTFIKPTDETVATINEKNVLQLWDVSTGVLKSEMNLTGIATHISSYPFDNYFTISFKNGKVELFKTLKNNDLKRIAKMVLCDEEISSVHFLRGPKCIAASFPTGRFYFIDIVLGQKCSVLREHHLEKHVIDIEIIEDGKSSILAVLYKNEQTAGITGNNFVIFDTNLNVIFEYENSQFYYTSISKWNSSDVPDVINIAFNVMLSKCIHLMRINIVQAKIVELKDIPLDHMLRQVEVSVGKNNFVTFSYDGIYNLYEFEDNGEWKKIVSVNCSRWQTGGLKFAQVDFNGYNILTLGYQGNFMCTGFNATCDHNRKSYVTNKSILEDDIMDTEGIGFEDDSEMQNRMTWTMINESNKLYADNVSYSTQKNEIIREFNNIKKELLTLLDTNVNASEDTKINIVEFDLNVDYRQEFREKSEIERQIYKAKILGDISKFKIETKNILKEYWECLSVKPKAVHCLQKLYKVDNYPISIQDQNDIKIANQIIEKRKLIEEDPSALSINPSTFTDWMYDETSLTESDYKENQDYLMGSISYKLINSHNENLNFQNNYYQLEKANDEIVLLKFIINRLKVNFNEIFNELFVKKQVQLNNLKEHNNSLREIESEFRLACKMESTELSVVDFEWNQYEETEKLTCVKDDEVPLKFYNVLSNKQMMMDANSAKEEHNAQSLTFDNFRRQALITMMDGVLEKRWEDELKKDVPKPESIPENYTEEDFKDLKEYDNLVAIRNNERLKYKKILEEKKANIIQQINKSIDEFDNNVFEIYKIKLKYNAAINQENLKINRISKMLSDIDYRKQQIKLHELVVQKSISEIEKTITETNKNKINTELIHGSLINNIEVLKQKDNDLQKHFKSVFPSKLIYEQALNAYNRRPKLQGDRNYSPLLGYQFINNIIDPGHDKSNLLSFEFVKYLDTLRVYDDYKYVEDNKLNMDKETWHKVCNFRRIKIESEFKIRTFEKDVTEKANLLDNLIHDKEENELLIKKLKSSIIKLENQDKHYENDSEIQLVLKQGNIHVQTTGHLRDFYNTTLLPKSFIEAINSEIKETGKIKIDVLSTFLKFKSKYQLLESELKNLKEHKIELYKYRYNYITSMKMTENILHYLKFKAKGINIAKQAEQNVDKSLAGMQIHHSKEIVQLNQFIDELSTKIKKIKRENEKIEKDIDLTNLKLSEVKNTIDHSLTSKLTLITDTRLKNVMQRSKIMSKIMDLHKEVYILETELELLLLKTYPTLNNTVTKQINSVQ</sequence>
<evidence type="ECO:0000256" key="10">
    <source>
        <dbReference type="SAM" id="Coils"/>
    </source>
</evidence>
<evidence type="ECO:0000256" key="4">
    <source>
        <dbReference type="ARBA" id="ARBA00022737"/>
    </source>
</evidence>
<keyword evidence="3" id="KW-0853">WD repeat</keyword>
<keyword evidence="7" id="KW-0966">Cell projection</keyword>
<proteinExistence type="inferred from homology"/>
<dbReference type="SUPFAM" id="SSF50978">
    <property type="entry name" value="WD40 repeat-like"/>
    <property type="match status" value="1"/>
</dbReference>
<dbReference type="EMBL" id="CABPRJ010002408">
    <property type="protein sequence ID" value="VVC45645.1"/>
    <property type="molecule type" value="Genomic_DNA"/>
</dbReference>
<evidence type="ECO:0000313" key="11">
    <source>
        <dbReference type="EMBL" id="VVC45645.1"/>
    </source>
</evidence>
<protein>
    <recommendedName>
        <fullName evidence="9">Cilia- and flagella-associated protein 43</fullName>
    </recommendedName>
</protein>
<keyword evidence="4" id="KW-0677">Repeat</keyword>
<evidence type="ECO:0000256" key="6">
    <source>
        <dbReference type="ARBA" id="ARBA00023212"/>
    </source>
</evidence>
<dbReference type="PANTHER" id="PTHR14885">
    <property type="entry name" value="CILIA- AND FLAGELLA-ASSOCIATED PROTEIN 43-RELATED"/>
    <property type="match status" value="1"/>
</dbReference>
<dbReference type="Pfam" id="PF25828">
    <property type="entry name" value="CC_Cfap43"/>
    <property type="match status" value="1"/>
</dbReference>
<evidence type="ECO:0000256" key="8">
    <source>
        <dbReference type="ARBA" id="ARBA00023605"/>
    </source>
</evidence>
<keyword evidence="5 10" id="KW-0175">Coiled coil</keyword>
<dbReference type="GO" id="GO:0005930">
    <property type="term" value="C:axoneme"/>
    <property type="evidence" value="ECO:0007669"/>
    <property type="project" value="UniProtKB-SubCell"/>
</dbReference>
<name>A0A5E4NQM4_9HEMI</name>
<comment type="subcellular location">
    <subcellularLocation>
        <location evidence="1">Cytoplasm</location>
        <location evidence="1">Cytoskeleton</location>
        <location evidence="1">Cilium axoneme</location>
    </subcellularLocation>
</comment>
<evidence type="ECO:0000256" key="2">
    <source>
        <dbReference type="ARBA" id="ARBA00022490"/>
    </source>
</evidence>
<evidence type="ECO:0000256" key="1">
    <source>
        <dbReference type="ARBA" id="ARBA00004430"/>
    </source>
</evidence>
<comment type="similarity">
    <text evidence="8">Belongs to the CFAP43 family.</text>
</comment>
<evidence type="ECO:0000256" key="5">
    <source>
        <dbReference type="ARBA" id="ARBA00023054"/>
    </source>
</evidence>
<feature type="coiled-coil region" evidence="10">
    <location>
        <begin position="1482"/>
        <end position="1523"/>
    </location>
</feature>